<proteinExistence type="predicted"/>
<gene>
    <name evidence="3" type="ORF">PG991_011984</name>
</gene>
<dbReference type="Proteomes" id="UP001396898">
    <property type="component" value="Unassembled WGS sequence"/>
</dbReference>
<evidence type="ECO:0000256" key="1">
    <source>
        <dbReference type="SAM" id="MobiDB-lite"/>
    </source>
</evidence>
<feature type="region of interest" description="Disordered" evidence="1">
    <location>
        <begin position="309"/>
        <end position="328"/>
    </location>
</feature>
<dbReference type="InterPro" id="IPR045518">
    <property type="entry name" value="2EXR"/>
</dbReference>
<accession>A0ABR1RFR9</accession>
<feature type="domain" description="2EXR" evidence="2">
    <location>
        <begin position="8"/>
        <end position="73"/>
    </location>
</feature>
<organism evidence="3 4">
    <name type="scientific">Apiospora marii</name>
    <dbReference type="NCBI Taxonomy" id="335849"/>
    <lineage>
        <taxon>Eukaryota</taxon>
        <taxon>Fungi</taxon>
        <taxon>Dikarya</taxon>
        <taxon>Ascomycota</taxon>
        <taxon>Pezizomycotina</taxon>
        <taxon>Sordariomycetes</taxon>
        <taxon>Xylariomycetidae</taxon>
        <taxon>Amphisphaeriales</taxon>
        <taxon>Apiosporaceae</taxon>
        <taxon>Apiospora</taxon>
    </lineage>
</organism>
<sequence length="328" mass="37909">MATLTCLHRLPQELKDMVWDQALLEEVESRFVLVHRASMKVVPHKNTTPSAILGVDRERRAYALKFYDLKLDVWTFETSTNYDRVFNNFLRYPHGLARYMQQGISPLRMAQGVYGPEARRIMNESFWQSHLRADLHETVITQLTKSPANTPGSLSKGTVYLSSQFDKFTLSNNIKIRQPLGAWNVDLCVYNFLRKHERRVLGATRNLNEYESHHMTVRIPKQAMERIRRVVHTYYINGPEPAHVYGQTRMRERQWKLGSFKGANQLYTANMKHIPADNLRFEESQRLVEWKRTGPTAALPFVCACGEEDSEDGNEGLGIEVATPDELP</sequence>
<dbReference type="EMBL" id="JAQQWI010000016">
    <property type="protein sequence ID" value="KAK8009433.1"/>
    <property type="molecule type" value="Genomic_DNA"/>
</dbReference>
<name>A0ABR1RFR9_9PEZI</name>
<reference evidence="3 4" key="1">
    <citation type="submission" date="2023-01" db="EMBL/GenBank/DDBJ databases">
        <title>Analysis of 21 Apiospora genomes using comparative genomics revels a genus with tremendous synthesis potential of carbohydrate active enzymes and secondary metabolites.</title>
        <authorList>
            <person name="Sorensen T."/>
        </authorList>
    </citation>
    <scope>NUCLEOTIDE SEQUENCE [LARGE SCALE GENOMIC DNA]</scope>
    <source>
        <strain evidence="3 4">CBS 20057</strain>
    </source>
</reference>
<evidence type="ECO:0000313" key="3">
    <source>
        <dbReference type="EMBL" id="KAK8009433.1"/>
    </source>
</evidence>
<protein>
    <recommendedName>
        <fullName evidence="2">2EXR domain-containing protein</fullName>
    </recommendedName>
</protein>
<dbReference type="Pfam" id="PF20150">
    <property type="entry name" value="2EXR"/>
    <property type="match status" value="1"/>
</dbReference>
<comment type="caution">
    <text evidence="3">The sequence shown here is derived from an EMBL/GenBank/DDBJ whole genome shotgun (WGS) entry which is preliminary data.</text>
</comment>
<evidence type="ECO:0000313" key="4">
    <source>
        <dbReference type="Proteomes" id="UP001396898"/>
    </source>
</evidence>
<evidence type="ECO:0000259" key="2">
    <source>
        <dbReference type="Pfam" id="PF20150"/>
    </source>
</evidence>
<keyword evidence="4" id="KW-1185">Reference proteome</keyword>